<feature type="domain" description="Ribonuclease H1 N-terminal" evidence="11">
    <location>
        <begin position="114"/>
        <end position="154"/>
    </location>
</feature>
<evidence type="ECO:0000256" key="5">
    <source>
        <dbReference type="ARBA" id="ARBA00022840"/>
    </source>
</evidence>
<dbReference type="InterPro" id="IPR011320">
    <property type="entry name" value="RNase_H1_N"/>
</dbReference>
<dbReference type="PANTHER" id="PTHR47642:SF5">
    <property type="entry name" value="ATP-DEPENDENT DNA HELICASE"/>
    <property type="match status" value="1"/>
</dbReference>
<dbReference type="CDD" id="cd18809">
    <property type="entry name" value="SF1_C_RecD"/>
    <property type="match status" value="1"/>
</dbReference>
<sequence length="797" mass="89310">MAFKQTTLTWGRAPKRPPGGSLSPPSPKRQRSQPEPDQIDLTRHSDTEDEPEDDAEDEPEDDTEDDSEADSGSEAESDAGPSDTPPQPSVADKVNDMMRKYTSGIPKELSGAEKYFVVWNGRKTGIFESWGKCEPLVKGYPGQGYKKAPTYNDAVDLLRNKMTEKLEAEEARRVSQTQPYTASQPQPTPQNTHESTPQYTPAASSSPIPGNAASSNVAAAVAGTGEPQAHSFEPVPDPCEPPLVQEQQAAMDLAMAGHNLFITGSGGCGKSVLVKALHKMFKANEREVQLIAPTGIASVNIGGRTVWNYAGWTPDDFSKPDAFGRLMGKSRHNENKNRIVDTHVLIIDEISMVENQFFERLGRVMRRIRREAAPKNSQSWMEAQGAFGGVQVMAVGDFCQLPPVEPFKYCLDCGSEMQQENVGNSVRSYFCPKGVSDEGPQRNAHGYFMEHDKWAFKSPEWVRCNFKYVHLKKVHRQTDKDFIRILQTCRLGEDLSPGDINLLLNHPTQVENATRLFSRRLQAQKHNKNQLKRLHTLSQEYWCLDYANKNNSTDEELDLLIDYYTASADYLMRRAKRDSDPKAPSSRQPLSYLGEHRYAQSLELKLHMPVILLANIDLDSGLCNGSQGKICDFVSRSKIERPTEPKRKNYKKDLPAFDAAMERFRLTEWFLTDEGAPELYPEVEFNNGQRRVIGPDCAVNELGTKHPHMLISRTQLPLAPGWAMTIHKSQSLSLDRLIVDLGSVFEKGQAYVALSRARSLQGLQIEGTDKYMLQSGLELDSEVKRFLEELERSAEGN</sequence>
<keyword evidence="5 9" id="KW-0067">ATP-binding</keyword>
<keyword evidence="3 9" id="KW-0378">Hydrolase</keyword>
<dbReference type="Proteomes" id="UP000699042">
    <property type="component" value="Unassembled WGS sequence"/>
</dbReference>
<dbReference type="Pfam" id="PF05970">
    <property type="entry name" value="PIF1"/>
    <property type="match status" value="1"/>
</dbReference>
<dbReference type="GO" id="GO:0043139">
    <property type="term" value="F:5'-3' DNA helicase activity"/>
    <property type="evidence" value="ECO:0007669"/>
    <property type="project" value="UniProtKB-EC"/>
</dbReference>
<evidence type="ECO:0000313" key="14">
    <source>
        <dbReference type="EMBL" id="KAG7047093.1"/>
    </source>
</evidence>
<dbReference type="GO" id="GO:0006281">
    <property type="term" value="P:DNA repair"/>
    <property type="evidence" value="ECO:0007669"/>
    <property type="project" value="UniProtKB-KW"/>
</dbReference>
<feature type="region of interest" description="Disordered" evidence="10">
    <location>
        <begin position="168"/>
        <end position="217"/>
    </location>
</feature>
<proteinExistence type="inferred from homology"/>
<dbReference type="GO" id="GO:0005524">
    <property type="term" value="F:ATP binding"/>
    <property type="evidence" value="ECO:0007669"/>
    <property type="project" value="UniProtKB-KW"/>
</dbReference>
<dbReference type="SUPFAM" id="SSF52540">
    <property type="entry name" value="P-loop containing nucleoside triphosphate hydrolases"/>
    <property type="match status" value="2"/>
</dbReference>
<dbReference type="Pfam" id="PF01693">
    <property type="entry name" value="Cauli_VI"/>
    <property type="match status" value="1"/>
</dbReference>
<feature type="compositionally biased region" description="Polar residues" evidence="10">
    <location>
        <begin position="174"/>
        <end position="208"/>
    </location>
</feature>
<dbReference type="InterPro" id="IPR009027">
    <property type="entry name" value="Ribosomal_bL9/RNase_H1_N"/>
</dbReference>
<feature type="domain" description="DNA helicase Pif1-like DEAD-box helicase" evidence="12">
    <location>
        <begin position="245"/>
        <end position="405"/>
    </location>
</feature>
<feature type="region of interest" description="Disordered" evidence="10">
    <location>
        <begin position="223"/>
        <end position="242"/>
    </location>
</feature>
<dbReference type="GO" id="GO:0000723">
    <property type="term" value="P:telomere maintenance"/>
    <property type="evidence" value="ECO:0007669"/>
    <property type="project" value="InterPro"/>
</dbReference>
<dbReference type="SUPFAM" id="SSF55658">
    <property type="entry name" value="L9 N-domain-like"/>
    <property type="match status" value="1"/>
</dbReference>
<keyword evidence="7 9" id="KW-0234">DNA repair</keyword>
<evidence type="ECO:0000256" key="6">
    <source>
        <dbReference type="ARBA" id="ARBA00023125"/>
    </source>
</evidence>
<keyword evidence="8" id="KW-0413">Isomerase</keyword>
<evidence type="ECO:0000256" key="8">
    <source>
        <dbReference type="ARBA" id="ARBA00023235"/>
    </source>
</evidence>
<feature type="region of interest" description="Disordered" evidence="10">
    <location>
        <begin position="1"/>
        <end position="93"/>
    </location>
</feature>
<keyword evidence="2 9" id="KW-0227">DNA damage</keyword>
<accession>A0A9P7UA83</accession>
<evidence type="ECO:0000313" key="15">
    <source>
        <dbReference type="Proteomes" id="UP000699042"/>
    </source>
</evidence>
<dbReference type="EMBL" id="JAESDN010000008">
    <property type="protein sequence ID" value="KAG7047093.1"/>
    <property type="molecule type" value="Genomic_DNA"/>
</dbReference>
<dbReference type="InterPro" id="IPR010285">
    <property type="entry name" value="DNA_helicase_pif1-like_DEAD"/>
</dbReference>
<evidence type="ECO:0000256" key="1">
    <source>
        <dbReference type="ARBA" id="ARBA00022741"/>
    </source>
</evidence>
<evidence type="ECO:0000259" key="12">
    <source>
        <dbReference type="Pfam" id="PF05970"/>
    </source>
</evidence>
<evidence type="ECO:0000256" key="4">
    <source>
        <dbReference type="ARBA" id="ARBA00022806"/>
    </source>
</evidence>
<keyword evidence="4 9" id="KW-0347">Helicase</keyword>
<organism evidence="14 15">
    <name type="scientific">Colletotrichum scovillei</name>
    <dbReference type="NCBI Taxonomy" id="1209932"/>
    <lineage>
        <taxon>Eukaryota</taxon>
        <taxon>Fungi</taxon>
        <taxon>Dikarya</taxon>
        <taxon>Ascomycota</taxon>
        <taxon>Pezizomycotina</taxon>
        <taxon>Sordariomycetes</taxon>
        <taxon>Hypocreomycetidae</taxon>
        <taxon>Glomerellales</taxon>
        <taxon>Glomerellaceae</taxon>
        <taxon>Colletotrichum</taxon>
        <taxon>Colletotrichum acutatum species complex</taxon>
    </lineage>
</organism>
<keyword evidence="1 9" id="KW-0547">Nucleotide-binding</keyword>
<dbReference type="AlphaFoldDB" id="A0A9P7UA83"/>
<evidence type="ECO:0000259" key="13">
    <source>
        <dbReference type="Pfam" id="PF21530"/>
    </source>
</evidence>
<dbReference type="InterPro" id="IPR051055">
    <property type="entry name" value="PIF1_helicase"/>
</dbReference>
<comment type="similarity">
    <text evidence="9">Belongs to the helicase family.</text>
</comment>
<evidence type="ECO:0000256" key="2">
    <source>
        <dbReference type="ARBA" id="ARBA00022763"/>
    </source>
</evidence>
<feature type="compositionally biased region" description="Acidic residues" evidence="10">
    <location>
        <begin position="47"/>
        <end position="77"/>
    </location>
</feature>
<comment type="catalytic activity">
    <reaction evidence="9">
        <text>ATP + H2O = ADP + phosphate + H(+)</text>
        <dbReference type="Rhea" id="RHEA:13065"/>
        <dbReference type="ChEBI" id="CHEBI:15377"/>
        <dbReference type="ChEBI" id="CHEBI:15378"/>
        <dbReference type="ChEBI" id="CHEBI:30616"/>
        <dbReference type="ChEBI" id="CHEBI:43474"/>
        <dbReference type="ChEBI" id="CHEBI:456216"/>
        <dbReference type="EC" id="5.6.2.3"/>
    </reaction>
</comment>
<dbReference type="PANTHER" id="PTHR47642">
    <property type="entry name" value="ATP-DEPENDENT DNA HELICASE"/>
    <property type="match status" value="1"/>
</dbReference>
<dbReference type="Gene3D" id="3.40.50.300">
    <property type="entry name" value="P-loop containing nucleotide triphosphate hydrolases"/>
    <property type="match status" value="1"/>
</dbReference>
<dbReference type="EC" id="5.6.2.3" evidence="9"/>
<dbReference type="GO" id="GO:0006310">
    <property type="term" value="P:DNA recombination"/>
    <property type="evidence" value="ECO:0007669"/>
    <property type="project" value="UniProtKB-KW"/>
</dbReference>
<keyword evidence="9" id="KW-0233">DNA recombination</keyword>
<dbReference type="GO" id="GO:0016787">
    <property type="term" value="F:hydrolase activity"/>
    <property type="evidence" value="ECO:0007669"/>
    <property type="project" value="UniProtKB-KW"/>
</dbReference>
<dbReference type="InterPro" id="IPR037056">
    <property type="entry name" value="RNase_H1_N_sf"/>
</dbReference>
<name>A0A9P7UA83_9PEZI</name>
<evidence type="ECO:0000256" key="10">
    <source>
        <dbReference type="SAM" id="MobiDB-lite"/>
    </source>
</evidence>
<dbReference type="InterPro" id="IPR049163">
    <property type="entry name" value="Pif1-like_2B_dom"/>
</dbReference>
<evidence type="ECO:0000256" key="7">
    <source>
        <dbReference type="ARBA" id="ARBA00023204"/>
    </source>
</evidence>
<keyword evidence="15" id="KW-1185">Reference proteome</keyword>
<feature type="domain" description="DNA helicase Pif1-like 2B" evidence="13">
    <location>
        <begin position="600"/>
        <end position="633"/>
    </location>
</feature>
<gene>
    <name evidence="14" type="ORF">JMJ77_015308</name>
</gene>
<evidence type="ECO:0000256" key="3">
    <source>
        <dbReference type="ARBA" id="ARBA00022801"/>
    </source>
</evidence>
<comment type="cofactor">
    <cofactor evidence="9">
        <name>Mg(2+)</name>
        <dbReference type="ChEBI" id="CHEBI:18420"/>
    </cofactor>
</comment>
<protein>
    <recommendedName>
        <fullName evidence="9">ATP-dependent DNA helicase</fullName>
        <ecNumber evidence="9">5.6.2.3</ecNumber>
    </recommendedName>
</protein>
<reference evidence="14" key="1">
    <citation type="submission" date="2021-05" db="EMBL/GenBank/DDBJ databases">
        <title>Comparative genomics of three Colletotrichum scovillei strains and genetic complementation revealed genes involved fungal growth and virulence on chili pepper.</title>
        <authorList>
            <person name="Hsieh D.-K."/>
            <person name="Chuang S.-C."/>
            <person name="Chen C.-Y."/>
            <person name="Chao Y.-T."/>
            <person name="Lu M.-Y.J."/>
            <person name="Lee M.-H."/>
            <person name="Shih M.-C."/>
        </authorList>
    </citation>
    <scope>NUCLEOTIDE SEQUENCE</scope>
    <source>
        <strain evidence="14">Coll-153</strain>
    </source>
</reference>
<keyword evidence="6" id="KW-0238">DNA-binding</keyword>
<evidence type="ECO:0000256" key="9">
    <source>
        <dbReference type="RuleBase" id="RU363044"/>
    </source>
</evidence>
<dbReference type="InterPro" id="IPR027417">
    <property type="entry name" value="P-loop_NTPase"/>
</dbReference>
<dbReference type="Pfam" id="PF21530">
    <property type="entry name" value="Pif1_2B_dom"/>
    <property type="match status" value="1"/>
</dbReference>
<evidence type="ECO:0000259" key="11">
    <source>
        <dbReference type="Pfam" id="PF01693"/>
    </source>
</evidence>
<comment type="caution">
    <text evidence="14">The sequence shown here is derived from an EMBL/GenBank/DDBJ whole genome shotgun (WGS) entry which is preliminary data.</text>
</comment>
<dbReference type="Gene3D" id="3.40.970.10">
    <property type="entry name" value="Ribonuclease H1, N-terminal domain"/>
    <property type="match status" value="1"/>
</dbReference>